<protein>
    <submittedName>
        <fullName evidence="1">Uncharacterized protein</fullName>
    </submittedName>
</protein>
<gene>
    <name evidence="1" type="ORF">D5086_010180</name>
</gene>
<dbReference type="EMBL" id="RCHU02000005">
    <property type="protein sequence ID" value="KAL3591540.1"/>
    <property type="molecule type" value="Genomic_DNA"/>
</dbReference>
<evidence type="ECO:0000313" key="1">
    <source>
        <dbReference type="EMBL" id="KAL3591540.1"/>
    </source>
</evidence>
<organism evidence="1 2">
    <name type="scientific">Populus alba</name>
    <name type="common">White poplar</name>
    <dbReference type="NCBI Taxonomy" id="43335"/>
    <lineage>
        <taxon>Eukaryota</taxon>
        <taxon>Viridiplantae</taxon>
        <taxon>Streptophyta</taxon>
        <taxon>Embryophyta</taxon>
        <taxon>Tracheophyta</taxon>
        <taxon>Spermatophyta</taxon>
        <taxon>Magnoliopsida</taxon>
        <taxon>eudicotyledons</taxon>
        <taxon>Gunneridae</taxon>
        <taxon>Pentapetalae</taxon>
        <taxon>rosids</taxon>
        <taxon>fabids</taxon>
        <taxon>Malpighiales</taxon>
        <taxon>Salicaceae</taxon>
        <taxon>Saliceae</taxon>
        <taxon>Populus</taxon>
    </lineage>
</organism>
<name>A0ACC4CAH3_POPAL</name>
<accession>A0ACC4CAH3</accession>
<evidence type="ECO:0000313" key="2">
    <source>
        <dbReference type="Proteomes" id="UP000309997"/>
    </source>
</evidence>
<proteinExistence type="predicted"/>
<comment type="caution">
    <text evidence="1">The sequence shown here is derived from an EMBL/GenBank/DDBJ whole genome shotgun (WGS) entry which is preliminary data.</text>
</comment>
<sequence>MKSKEIAANDGWKEWSLVRESFRFKTGIDYPGCHQIMPFMYNHGLHDLDSDNVPLNLTLRDDHATSLLRKKKKKDPIEELNLRIKCTHNFIG</sequence>
<keyword evidence="2" id="KW-1185">Reference proteome</keyword>
<dbReference type="Proteomes" id="UP000309997">
    <property type="component" value="Unassembled WGS sequence"/>
</dbReference>
<reference evidence="1 2" key="1">
    <citation type="journal article" date="2024" name="Plant Biotechnol. J.">
        <title>Genome and CRISPR/Cas9 system of a widespread forest tree (Populus alba) in the world.</title>
        <authorList>
            <person name="Liu Y.J."/>
            <person name="Jiang P.F."/>
            <person name="Han X.M."/>
            <person name="Li X.Y."/>
            <person name="Wang H.M."/>
            <person name="Wang Y.J."/>
            <person name="Wang X.X."/>
            <person name="Zeng Q.Y."/>
        </authorList>
    </citation>
    <scope>NUCLEOTIDE SEQUENCE [LARGE SCALE GENOMIC DNA]</scope>
    <source>
        <strain evidence="2">cv. PAL-ZL1</strain>
    </source>
</reference>